<keyword evidence="4" id="KW-1185">Reference proteome</keyword>
<dbReference type="Pfam" id="PF00797">
    <property type="entry name" value="Acetyltransf_2"/>
    <property type="match status" value="1"/>
</dbReference>
<dbReference type="InterPro" id="IPR038765">
    <property type="entry name" value="Papain-like_cys_pep_sf"/>
</dbReference>
<organism evidence="3 4">
    <name type="scientific">Streptomyces bambusae</name>
    <dbReference type="NCBI Taxonomy" id="1550616"/>
    <lineage>
        <taxon>Bacteria</taxon>
        <taxon>Bacillati</taxon>
        <taxon>Actinomycetota</taxon>
        <taxon>Actinomycetes</taxon>
        <taxon>Kitasatosporales</taxon>
        <taxon>Streptomycetaceae</taxon>
        <taxon>Streptomyces</taxon>
    </lineage>
</organism>
<dbReference type="RefSeq" id="WP_219669784.1">
    <property type="nucleotide sequence ID" value="NZ_WTFF01000202.1"/>
</dbReference>
<dbReference type="SUPFAM" id="SSF54001">
    <property type="entry name" value="Cysteine proteinases"/>
    <property type="match status" value="1"/>
</dbReference>
<dbReference type="EMBL" id="WTFF01000202">
    <property type="protein sequence ID" value="MBW5484914.1"/>
    <property type="molecule type" value="Genomic_DNA"/>
</dbReference>
<dbReference type="PANTHER" id="PTHR11786:SF0">
    <property type="entry name" value="ARYLAMINE N-ACETYLTRANSFERASE 4-RELATED"/>
    <property type="match status" value="1"/>
</dbReference>
<gene>
    <name evidence="3" type="ORF">GPJ59_24270</name>
</gene>
<name>A0ABS6ZBV7_9ACTN</name>
<proteinExistence type="inferred from homology"/>
<accession>A0ABS6ZBV7</accession>
<dbReference type="Proteomes" id="UP000812013">
    <property type="component" value="Unassembled WGS sequence"/>
</dbReference>
<evidence type="ECO:0000256" key="2">
    <source>
        <dbReference type="RuleBase" id="RU003452"/>
    </source>
</evidence>
<dbReference type="PRINTS" id="PR01543">
    <property type="entry name" value="ANATRNSFRASE"/>
</dbReference>
<evidence type="ECO:0000256" key="1">
    <source>
        <dbReference type="ARBA" id="ARBA00006547"/>
    </source>
</evidence>
<comment type="similarity">
    <text evidence="1 2">Belongs to the arylamine N-acetyltransferase family.</text>
</comment>
<dbReference type="Gene3D" id="3.30.2140.10">
    <property type="entry name" value="Arylamine N-acetyltransferase"/>
    <property type="match status" value="1"/>
</dbReference>
<comment type="caution">
    <text evidence="3">The sequence shown here is derived from an EMBL/GenBank/DDBJ whole genome shotgun (WGS) entry which is preliminary data.</text>
</comment>
<reference evidence="3 4" key="1">
    <citation type="submission" date="2019-12" db="EMBL/GenBank/DDBJ databases">
        <title>Genome sequence of Streptomyces bambusae.</title>
        <authorList>
            <person name="Bansal K."/>
            <person name="Choksket S."/>
            <person name="Korpole S."/>
            <person name="Patil P.B."/>
        </authorList>
    </citation>
    <scope>NUCLEOTIDE SEQUENCE [LARGE SCALE GENOMIC DNA]</scope>
    <source>
        <strain evidence="3 4">SK60</strain>
    </source>
</reference>
<protein>
    <submittedName>
        <fullName evidence="3">Arylamine N-acetyltransferase</fullName>
    </submittedName>
</protein>
<evidence type="ECO:0000313" key="4">
    <source>
        <dbReference type="Proteomes" id="UP000812013"/>
    </source>
</evidence>
<dbReference type="PANTHER" id="PTHR11786">
    <property type="entry name" value="N-HYDROXYARYLAMINE O-ACETYLTRANSFERASE"/>
    <property type="match status" value="1"/>
</dbReference>
<evidence type="ECO:0000313" key="3">
    <source>
        <dbReference type="EMBL" id="MBW5484914.1"/>
    </source>
</evidence>
<sequence>MWSGERLDLAGYLERIGHDGELRPDLATLRTVQRAHIAAVPFENLDVLLGRPVELDLASIEGKLVRGGRGGYCYEQNSLLAAALERIGFEVAGRGARNRTRGDALLPVTHAVLVVTVDGEPWLVDAGFGANGPTEPVPLRPGAEVTQGEWDFGVAEEDEGVLVLRTRRTGTEQWRDLYAFAAQRLYPVDFVLMNHWSSTHPSSFFTGRLVAMRPGSSRRLALVDRELVRWLPGGSEERSAVAPGELIALLDREFGIRLSDRDAAELVRILPAGD</sequence>
<dbReference type="Gene3D" id="2.40.128.150">
    <property type="entry name" value="Cysteine proteinases"/>
    <property type="match status" value="1"/>
</dbReference>
<dbReference type="InterPro" id="IPR001447">
    <property type="entry name" value="Arylamine_N-AcTrfase"/>
</dbReference>